<organism evidence="2 3">
    <name type="scientific">Dreissena polymorpha</name>
    <name type="common">Zebra mussel</name>
    <name type="synonym">Mytilus polymorpha</name>
    <dbReference type="NCBI Taxonomy" id="45954"/>
    <lineage>
        <taxon>Eukaryota</taxon>
        <taxon>Metazoa</taxon>
        <taxon>Spiralia</taxon>
        <taxon>Lophotrochozoa</taxon>
        <taxon>Mollusca</taxon>
        <taxon>Bivalvia</taxon>
        <taxon>Autobranchia</taxon>
        <taxon>Heteroconchia</taxon>
        <taxon>Euheterodonta</taxon>
        <taxon>Imparidentia</taxon>
        <taxon>Neoheterodontei</taxon>
        <taxon>Myida</taxon>
        <taxon>Dreissenoidea</taxon>
        <taxon>Dreissenidae</taxon>
        <taxon>Dreissena</taxon>
    </lineage>
</organism>
<gene>
    <name evidence="2" type="ORF">DPMN_140841</name>
</gene>
<accession>A0A9D4G8C6</accession>
<name>A0A9D4G8C6_DREPO</name>
<evidence type="ECO:0000313" key="2">
    <source>
        <dbReference type="EMBL" id="KAH3812410.1"/>
    </source>
</evidence>
<reference evidence="2" key="2">
    <citation type="submission" date="2020-11" db="EMBL/GenBank/DDBJ databases">
        <authorList>
            <person name="McCartney M.A."/>
            <person name="Auch B."/>
            <person name="Kono T."/>
            <person name="Mallez S."/>
            <person name="Becker A."/>
            <person name="Gohl D.M."/>
            <person name="Silverstein K.A.T."/>
            <person name="Koren S."/>
            <person name="Bechman K.B."/>
            <person name="Herman A."/>
            <person name="Abrahante J.E."/>
            <person name="Garbe J."/>
        </authorList>
    </citation>
    <scope>NUCLEOTIDE SEQUENCE</scope>
    <source>
        <strain evidence="2">Duluth1</strain>
        <tissue evidence="2">Whole animal</tissue>
    </source>
</reference>
<feature type="compositionally biased region" description="Basic and acidic residues" evidence="1">
    <location>
        <begin position="87"/>
        <end position="109"/>
    </location>
</feature>
<evidence type="ECO:0000256" key="1">
    <source>
        <dbReference type="SAM" id="MobiDB-lite"/>
    </source>
</evidence>
<dbReference type="Proteomes" id="UP000828390">
    <property type="component" value="Unassembled WGS sequence"/>
</dbReference>
<dbReference type="AlphaFoldDB" id="A0A9D4G8C6"/>
<feature type="compositionally biased region" description="Acidic residues" evidence="1">
    <location>
        <begin position="39"/>
        <end position="52"/>
    </location>
</feature>
<reference evidence="2" key="1">
    <citation type="journal article" date="2019" name="bioRxiv">
        <title>The Genome of the Zebra Mussel, Dreissena polymorpha: A Resource for Invasive Species Research.</title>
        <authorList>
            <person name="McCartney M.A."/>
            <person name="Auch B."/>
            <person name="Kono T."/>
            <person name="Mallez S."/>
            <person name="Zhang Y."/>
            <person name="Obille A."/>
            <person name="Becker A."/>
            <person name="Abrahante J.E."/>
            <person name="Garbe J."/>
            <person name="Badalamenti J.P."/>
            <person name="Herman A."/>
            <person name="Mangelson H."/>
            <person name="Liachko I."/>
            <person name="Sullivan S."/>
            <person name="Sone E.D."/>
            <person name="Koren S."/>
            <person name="Silverstein K.A.T."/>
            <person name="Beckman K.B."/>
            <person name="Gohl D.M."/>
        </authorList>
    </citation>
    <scope>NUCLEOTIDE SEQUENCE</scope>
    <source>
        <strain evidence="2">Duluth1</strain>
        <tissue evidence="2">Whole animal</tissue>
    </source>
</reference>
<feature type="compositionally biased region" description="Low complexity" evidence="1">
    <location>
        <begin position="125"/>
        <end position="136"/>
    </location>
</feature>
<dbReference type="EMBL" id="JAIWYP010000006">
    <property type="protein sequence ID" value="KAH3812410.1"/>
    <property type="molecule type" value="Genomic_DNA"/>
</dbReference>
<comment type="caution">
    <text evidence="2">The sequence shown here is derived from an EMBL/GenBank/DDBJ whole genome shotgun (WGS) entry which is preliminary data.</text>
</comment>
<protein>
    <submittedName>
        <fullName evidence="2">Uncharacterized protein</fullName>
    </submittedName>
</protein>
<evidence type="ECO:0000313" key="3">
    <source>
        <dbReference type="Proteomes" id="UP000828390"/>
    </source>
</evidence>
<sequence length="202" mass="23054">MPATQPSKNIRILENTIPIVAASNVADYEKVEEFMEMSQDEVDALLQSDDDDQGPKRLKRELDPGKEPISEVRAPLRRSPRKPSPTKMHEKAIPQKKASESHVCRRSERYSQYVARRQPSRDSSRTSSPVSSSGYSEKTRSYPYKRWVSPVDFSKAQRSRPMVEKESSRLCCIEGCKQKMTRAHAMAERVAGIFEGSDLHQR</sequence>
<proteinExistence type="predicted"/>
<keyword evidence="3" id="KW-1185">Reference proteome</keyword>
<feature type="region of interest" description="Disordered" evidence="1">
    <location>
        <begin position="39"/>
        <end position="141"/>
    </location>
</feature>
<feature type="compositionally biased region" description="Basic and acidic residues" evidence="1">
    <location>
        <begin position="60"/>
        <end position="70"/>
    </location>
</feature>